<dbReference type="Proteomes" id="UP000198211">
    <property type="component" value="Unassembled WGS sequence"/>
</dbReference>
<reference evidence="3" key="1">
    <citation type="submission" date="2017-03" db="EMBL/GenBank/DDBJ databases">
        <title>Phytopthora megakarya and P. palmivora, two closely related causual agents of cacao black pod achieved similar genome size and gene model numbers by different mechanisms.</title>
        <authorList>
            <person name="Ali S."/>
            <person name="Shao J."/>
            <person name="Larry D.J."/>
            <person name="Kronmiller B."/>
            <person name="Shen D."/>
            <person name="Strem M.D."/>
            <person name="Melnick R.L."/>
            <person name="Guiltinan M.J."/>
            <person name="Tyler B.M."/>
            <person name="Meinhardt L.W."/>
            <person name="Bailey B.A."/>
        </authorList>
    </citation>
    <scope>NUCLEOTIDE SEQUENCE [LARGE SCALE GENOMIC DNA]</scope>
    <source>
        <strain evidence="3">zdho120</strain>
    </source>
</reference>
<dbReference type="OrthoDB" id="10030973at2759"/>
<organism evidence="2 3">
    <name type="scientific">Phytophthora megakarya</name>
    <dbReference type="NCBI Taxonomy" id="4795"/>
    <lineage>
        <taxon>Eukaryota</taxon>
        <taxon>Sar</taxon>
        <taxon>Stramenopiles</taxon>
        <taxon>Oomycota</taxon>
        <taxon>Peronosporomycetes</taxon>
        <taxon>Peronosporales</taxon>
        <taxon>Peronosporaceae</taxon>
        <taxon>Phytophthora</taxon>
    </lineage>
</organism>
<dbReference type="AlphaFoldDB" id="A0A225VY66"/>
<gene>
    <name evidence="2" type="ORF">PHMEG_00017120</name>
</gene>
<comment type="caution">
    <text evidence="2">The sequence shown here is derived from an EMBL/GenBank/DDBJ whole genome shotgun (WGS) entry which is preliminary data.</text>
</comment>
<keyword evidence="3" id="KW-1185">Reference proteome</keyword>
<dbReference type="InterPro" id="IPR029526">
    <property type="entry name" value="PGBD"/>
</dbReference>
<evidence type="ECO:0000259" key="1">
    <source>
        <dbReference type="Pfam" id="PF13843"/>
    </source>
</evidence>
<dbReference type="PANTHER" id="PTHR46599">
    <property type="entry name" value="PIGGYBAC TRANSPOSABLE ELEMENT-DERIVED PROTEIN 4"/>
    <property type="match status" value="1"/>
</dbReference>
<dbReference type="STRING" id="4795.A0A225VY66"/>
<dbReference type="PANTHER" id="PTHR46599:SF3">
    <property type="entry name" value="PIGGYBAC TRANSPOSABLE ELEMENT-DERIVED PROTEIN 4"/>
    <property type="match status" value="1"/>
</dbReference>
<feature type="domain" description="PiggyBac transposable element-derived protein" evidence="1">
    <location>
        <begin position="1"/>
        <end position="201"/>
    </location>
</feature>
<dbReference type="Pfam" id="PF13843">
    <property type="entry name" value="DDE_Tnp_1_7"/>
    <property type="match status" value="1"/>
</dbReference>
<evidence type="ECO:0000313" key="3">
    <source>
        <dbReference type="Proteomes" id="UP000198211"/>
    </source>
</evidence>
<protein>
    <recommendedName>
        <fullName evidence="1">PiggyBac transposable element-derived protein domain-containing protein</fullName>
    </recommendedName>
</protein>
<name>A0A225VY66_9STRA</name>
<accession>A0A225VY66</accession>
<evidence type="ECO:0000313" key="2">
    <source>
        <dbReference type="EMBL" id="OWZ10084.1"/>
    </source>
</evidence>
<dbReference type="EMBL" id="NBNE01002566">
    <property type="protein sequence ID" value="OWZ10084.1"/>
    <property type="molecule type" value="Genomic_DNA"/>
</dbReference>
<sequence>MPDKPHRFGSKIFMLCDSRTTYCHSNENGANNPIDNMSGTAAVVRNLKIIFGAAERPRWPMVGIDCFYSYILLATELFRMNVYVVVTIMVDRLGDDQNVNEKRQTRPTCIPRGTSHRKKVHYLCTSAVMPLSTIGRELQQVGAIRVPCLSAVNDNKRWMGGVDVHDQLCLHTYSLQTYTRFKNTTKSLFLGFMDRVLVNAYISHRETAKMERQTAMKRGE</sequence>
<proteinExistence type="predicted"/>